<dbReference type="AlphaFoldDB" id="A0A6G0ZC03"/>
<dbReference type="SUPFAM" id="SSF49854">
    <property type="entry name" value="Spermadhesin, CUB domain"/>
    <property type="match status" value="1"/>
</dbReference>
<gene>
    <name evidence="3" type="ORF">FWK35_00020091</name>
</gene>
<proteinExistence type="predicted"/>
<protein>
    <recommendedName>
        <fullName evidence="2">CUB domain-containing protein</fullName>
    </recommendedName>
</protein>
<dbReference type="Pfam" id="PF00431">
    <property type="entry name" value="CUB"/>
    <property type="match status" value="1"/>
</dbReference>
<evidence type="ECO:0000256" key="1">
    <source>
        <dbReference type="ARBA" id="ARBA00023157"/>
    </source>
</evidence>
<sequence>MIISCNRTYHGEVGRTYDLEVRRPREDRLPFLCYLNFTAAGGKYGDIIQLTFDTFTVGKFVSYTLDGCPDGYMSIRESQLPDTGGQWCGSAWGFTVYYSETRSINLTLTLSKLSEQGIGYNFDFKLSYKYLKKSDAHLRYGNSTFQTWRGQMITGSYCDRILDQCDRKLCRVQSPNFPGAYPRNVTCYYRIEQRTSPKNKRALIVVRQPNAHKIHIKDRVINYDRSQRTLSVLMFMNDGDEASWPSNEAIERYRDQNAGDGRAVKVFDYQTGPKSIVDAVDREFRLSEHHGHGVRLVLTGYRDAALAKQLYRERGLPVNVVFSTVEIADNSDWSDAFWSDDGITMSGWNCPAAGDDDDLDMIGHVVQFVNDLSCDYRWYVRGLRDIPSVAAADAGCEDGVYASTMDTFGGGVHAVEPVLDAILEQLCGATCVDPAAAVDNSRWTLASGVVELGDKAAEDGARLVVFRNDCTATAAIDHCQRTTRVATSFASTFWRDHADVATTRADRTLAACLIDNLRAVAEAELAELSSEQFTMCLTGKFIATRRWRRTVGDSSLATVSAASASPPLFRPEIRQRCERFLAVEHLVDLMATGDDNCSFVRSHVEHLEPYVLPQRLVDYASRYFDYEVRYFALADTMVFRFTDGERGRFVEQNHVHRFAGPRNFKEFHAEAFRTIEFKSDGPSADRPLAVTDPNVFRYRKFGYVEASDFAVRYVSTTGDIKIRAEVYELRDDNDKSDATVACEQRYRMKVECGDFWVTVHCVVMANDSGDGVRDRQTELTTGLTDGTVIAVTRSPGSDFEVTPRMTKGPEDDFSEQRYVWPDGRPIFEFFDDVVTVIATDGTWTSADFGRADDFVCATYVSDGARVRMTMTRPAVHFCHDLMSGEPVTDKYLVCHRDLSGYEFVDDDDSRQTVCRVQESSDQETPVTIVRTLTRNRFDCRMARLMDKALSNHLITIKKLADKLNAGLPDNDNHGDEEINELMDSAEVWDQCNVIQDYLTVYDGSLATDPVLVRLCGGDAVPDIVSSGPNMLLEFHTSAFDNPFHPVPLSYLPGFELDVEILFVDNKSPSYAKNTSQCEFFIKPLNNTNWGLLDSPRHSLPPNTSCKYHFQGSSHQTVWLSFIKYHAASIDPNAYHLTNECNARLRIWDKVVSTKTKKKLWYPRGVAAVAGIIRPSHNILFSFLEQGLYCIRRKLPIENLNIIKHLITSSY</sequence>
<dbReference type="Proteomes" id="UP000478052">
    <property type="component" value="Unassembled WGS sequence"/>
</dbReference>
<accession>A0A6G0ZC03</accession>
<keyword evidence="1" id="KW-1015">Disulfide bond</keyword>
<dbReference type="OrthoDB" id="6605571at2759"/>
<evidence type="ECO:0000259" key="2">
    <source>
        <dbReference type="Pfam" id="PF00431"/>
    </source>
</evidence>
<dbReference type="InterPro" id="IPR053207">
    <property type="entry name" value="Non-NMDA_GluR_Accessory"/>
</dbReference>
<dbReference type="EMBL" id="VUJU01000769">
    <property type="protein sequence ID" value="KAF0768444.1"/>
    <property type="molecule type" value="Genomic_DNA"/>
</dbReference>
<dbReference type="GO" id="GO:0005886">
    <property type="term" value="C:plasma membrane"/>
    <property type="evidence" value="ECO:0007669"/>
    <property type="project" value="TreeGrafter"/>
</dbReference>
<dbReference type="CDD" id="cd00041">
    <property type="entry name" value="CUB"/>
    <property type="match status" value="1"/>
</dbReference>
<dbReference type="PANTHER" id="PTHR47537">
    <property type="entry name" value="CUBILIN"/>
    <property type="match status" value="1"/>
</dbReference>
<dbReference type="PANTHER" id="PTHR47537:SF3">
    <property type="entry name" value="CUB DOMAIN-CONTAINING PROTEIN"/>
    <property type="match status" value="1"/>
</dbReference>
<name>A0A6G0ZC03_APHCR</name>
<evidence type="ECO:0000313" key="3">
    <source>
        <dbReference type="EMBL" id="KAF0768444.1"/>
    </source>
</evidence>
<dbReference type="Gene3D" id="2.60.120.290">
    <property type="entry name" value="Spermadhesin, CUB domain"/>
    <property type="match status" value="1"/>
</dbReference>
<feature type="domain" description="CUB" evidence="2">
    <location>
        <begin position="986"/>
        <end position="1038"/>
    </location>
</feature>
<reference evidence="3 4" key="1">
    <citation type="submission" date="2019-08" db="EMBL/GenBank/DDBJ databases">
        <title>Whole genome of Aphis craccivora.</title>
        <authorList>
            <person name="Voronova N.V."/>
            <person name="Shulinski R.S."/>
            <person name="Bandarenka Y.V."/>
            <person name="Zhorov D.G."/>
            <person name="Warner D."/>
        </authorList>
    </citation>
    <scope>NUCLEOTIDE SEQUENCE [LARGE SCALE GENOMIC DNA]</scope>
    <source>
        <strain evidence="3">180601</strain>
        <tissue evidence="3">Whole Body</tissue>
    </source>
</reference>
<keyword evidence="4" id="KW-1185">Reference proteome</keyword>
<evidence type="ECO:0000313" key="4">
    <source>
        <dbReference type="Proteomes" id="UP000478052"/>
    </source>
</evidence>
<organism evidence="3 4">
    <name type="scientific">Aphis craccivora</name>
    <name type="common">Cowpea aphid</name>
    <dbReference type="NCBI Taxonomy" id="307492"/>
    <lineage>
        <taxon>Eukaryota</taxon>
        <taxon>Metazoa</taxon>
        <taxon>Ecdysozoa</taxon>
        <taxon>Arthropoda</taxon>
        <taxon>Hexapoda</taxon>
        <taxon>Insecta</taxon>
        <taxon>Pterygota</taxon>
        <taxon>Neoptera</taxon>
        <taxon>Paraneoptera</taxon>
        <taxon>Hemiptera</taxon>
        <taxon>Sternorrhyncha</taxon>
        <taxon>Aphidomorpha</taxon>
        <taxon>Aphidoidea</taxon>
        <taxon>Aphididae</taxon>
        <taxon>Aphidini</taxon>
        <taxon>Aphis</taxon>
        <taxon>Aphis</taxon>
    </lineage>
</organism>
<comment type="caution">
    <text evidence="3">The sequence shown here is derived from an EMBL/GenBank/DDBJ whole genome shotgun (WGS) entry which is preliminary data.</text>
</comment>
<dbReference type="InterPro" id="IPR000859">
    <property type="entry name" value="CUB_dom"/>
</dbReference>
<dbReference type="InterPro" id="IPR035914">
    <property type="entry name" value="Sperma_CUB_dom_sf"/>
</dbReference>